<dbReference type="GO" id="GO:0016020">
    <property type="term" value="C:membrane"/>
    <property type="evidence" value="ECO:0007669"/>
    <property type="project" value="InterPro"/>
</dbReference>
<feature type="region of interest" description="Disordered" evidence="1">
    <location>
        <begin position="1862"/>
        <end position="1889"/>
    </location>
</feature>
<dbReference type="PANTHER" id="PTHR37494:SF1">
    <property type="entry name" value="STAPHYLOCOCCUS AUREUS SURFACE PROTEIN A"/>
    <property type="match status" value="1"/>
</dbReference>
<dbReference type="InterPro" id="IPR015919">
    <property type="entry name" value="Cadherin-like_sf"/>
</dbReference>
<dbReference type="EMBL" id="JABBZM010000018">
    <property type="protein sequence ID" value="NMV40025.1"/>
    <property type="molecule type" value="Genomic_DNA"/>
</dbReference>
<protein>
    <submittedName>
        <fullName evidence="4">Autotransporter domain-containing protein</fullName>
    </submittedName>
</protein>
<dbReference type="Gene3D" id="2.60.40.10">
    <property type="entry name" value="Immunoglobulins"/>
    <property type="match status" value="18"/>
</dbReference>
<reference evidence="4 5" key="1">
    <citation type="submission" date="2020-04" db="EMBL/GenBank/DDBJ databases">
        <title>Ralstonia insidiosa genome sequencing and assembly.</title>
        <authorList>
            <person name="Martins R.C.R."/>
            <person name="Perdigao-Neto L.V."/>
            <person name="Levin A.S.S."/>
            <person name="Costa S.F."/>
        </authorList>
    </citation>
    <scope>NUCLEOTIDE SEQUENCE [LARGE SCALE GENOMIC DNA]</scope>
    <source>
        <strain evidence="4 5">5047</strain>
    </source>
</reference>
<feature type="signal peptide" evidence="2">
    <location>
        <begin position="1"/>
        <end position="28"/>
    </location>
</feature>
<dbReference type="InterPro" id="IPR005546">
    <property type="entry name" value="Autotransporte_beta"/>
</dbReference>
<dbReference type="RefSeq" id="WP_169340915.1">
    <property type="nucleotide sequence ID" value="NZ_JABBZM010000018.1"/>
</dbReference>
<evidence type="ECO:0000313" key="4">
    <source>
        <dbReference type="EMBL" id="NMV40025.1"/>
    </source>
</evidence>
<dbReference type="Proteomes" id="UP000575469">
    <property type="component" value="Unassembled WGS sequence"/>
</dbReference>
<dbReference type="SUPFAM" id="SSF103515">
    <property type="entry name" value="Autotransporter"/>
    <property type="match status" value="1"/>
</dbReference>
<dbReference type="Pfam" id="PF03797">
    <property type="entry name" value="Autotransporter"/>
    <property type="match status" value="1"/>
</dbReference>
<dbReference type="SUPFAM" id="SSF49313">
    <property type="entry name" value="Cadherin-like"/>
    <property type="match status" value="18"/>
</dbReference>
<keyword evidence="2" id="KW-0732">Signal</keyword>
<organism evidence="4 5">
    <name type="scientific">Ralstonia insidiosa</name>
    <dbReference type="NCBI Taxonomy" id="190721"/>
    <lineage>
        <taxon>Bacteria</taxon>
        <taxon>Pseudomonadati</taxon>
        <taxon>Pseudomonadota</taxon>
        <taxon>Betaproteobacteria</taxon>
        <taxon>Burkholderiales</taxon>
        <taxon>Burkholderiaceae</taxon>
        <taxon>Ralstonia</taxon>
    </lineage>
</organism>
<dbReference type="PANTHER" id="PTHR37494">
    <property type="entry name" value="HEMAGGLUTININ"/>
    <property type="match status" value="1"/>
</dbReference>
<name>A0A848P3X3_9RALS</name>
<dbReference type="InterPro" id="IPR013783">
    <property type="entry name" value="Ig-like_fold"/>
</dbReference>
<dbReference type="Gene3D" id="2.40.128.130">
    <property type="entry name" value="Autotransporter beta-domain"/>
    <property type="match status" value="1"/>
</dbReference>
<feature type="domain" description="Autotransporter" evidence="3">
    <location>
        <begin position="1890"/>
        <end position="2168"/>
    </location>
</feature>
<dbReference type="Pfam" id="PF05345">
    <property type="entry name" value="He_PIG"/>
    <property type="match status" value="18"/>
</dbReference>
<dbReference type="GO" id="GO:0005509">
    <property type="term" value="F:calcium ion binding"/>
    <property type="evidence" value="ECO:0007669"/>
    <property type="project" value="InterPro"/>
</dbReference>
<accession>A0A848P3X3</accession>
<proteinExistence type="predicted"/>
<evidence type="ECO:0000256" key="1">
    <source>
        <dbReference type="SAM" id="MobiDB-lite"/>
    </source>
</evidence>
<sequence>MARIAACLRALLLLCLFSIGLAPFAAHAQTCPTTITVVSGGSSTFDSFPCTSDQGTNGSLFLPTPPSHGTVTQDVNDQYVTYTNNGDSATSDFFVWQDFFGNNHTVSVSIASPLSITTSSLTGAAVGVSYSQAVSATGGTTPYTFSMSSGSLPAGLSLSAGGVISGTPTAAGTFSFAVRVKDNVNNTATKTYSGFTVSAPTISLSPSTLPAATQNSSYSQSVTASGGTAPYTYLVTSGSLPTGLSLNSNSGAMSGTPTVFGSFPITISATDSTSGTGAPFSGSRSYTLTVAPSMPTITTGSLANGEVGGSYSQTISASSGTTPYTFSMASGSLPLGLILSSGGVLSGTPAASGSSTFTVRVTDANSNTATQSYTVTIATAPSISTASLGNGEVGLAYSQTISASGGATPYTFTVSSGTLPTGLSLSSGGVLSGTPTAAGSSTFTVQVKDANNVTATQSYTVSITAAPSISTASLASGEVGASYSQTISASGGTTPYTFTVSSGTLPTGLNLSSGGVLSGTPTAGGSSTFTVQVKDVNNVTATQSYTVSITAAPSIGTASLGNGEVSMAYSQTISATGGTTPYAFSLVSGSLPTGLILSSGGVLSGTPAASGSSTFTVRVTDANSNTATQSYTVTIATAPSISTASLGNGEVGLAYSQTISASGGATPYTFTVSSGTLPTGLSLSSGGVLSGTPTAAGSSTFTVQVKDANNVTATQSYTVSITAAPSISTASLASGEVGASYSQTISASGGTTPYTFTVSSGTLPTGLNLSSGGVLSGTPTAGGSSTFTVQVKDVNNVTATQSYTVSITAAPSIGTASLGNGEVSMAYSQTISATGGTTPYAFSLVSGSLPTGLSLSSGGVLSGTPIAGGSSTFTVQVKDANNITATQSYTVTIATAPSINTASLGNGEVGLAYSQTISASGGTTPYTFTVSSGTLPTGLNLSSGGMLSGTPTAGGSAAFTVQVKDANNVTATQSYTVAISAAPSISTASLASGEVGASYSQTISASGGATPYAFSVISGSLPTGLSLSSGGVLSGTPTAGGSSTFTVQVKDANNITATQSYTVSITAAPNIGTTSLGNGEVGLAYSQTISASGGTAPYTFTVSSGTLPTGLSLSSGGVLSGTPTAGGSSSFTVQVKDANNVTATQSYTVSITAAPSIGTTSLGNGEVGLAYSQTISASGGTTPYTFTVSSGTLPTGLSLSSGGVLSGTPTAGGSSTFTVQVKDANNVTATQSYTVAISAAPSISTASLASGEVGASYSQTISASGGATPYTFTVSSGTLPAGLSLSSGGVLSGTPTAGGSAAFTVQVKDANNVTATQSYTVAISAAPSISTASLGNGEVSVAYSQTISASGGTAPYTFSVTSGTLPTGLSLSSGGVLSGTPTAGGSSTFTVQVKDANNILVARSYTVTVAAGLGITTTSLGNGEVGVVYSQTISIGGGTAPYTFTVSSGSLPAGLSLSSGGVLSGTPTAGGSSTFTVQVKDANNVTATRSYTVTVAAGLGITTTSLGNSEVGVVYSQTIGISGGTAPYTFNVSSGALPAGLSLSGGGALSGTPTAAGSFSFAVQVKDANNATATQSYVLTVIAGVGINTTSLAAGTVGSPYNQTISASGGTTPYVFTISAGNLPAGLTLAGSGVLSGTPTASGSFTFTAQARDAKGATATQSYTMAINMAPVPVVPTQRQITVAAMGAATVDITDGATGAPYTGAAILSVAPASAGVATILVSPAPASAQSALKTASAGSGAYSIQFVPAAAFAGTAVITYTLSNASGASNPATLSVIVAARPDPSTDPDVVGLINAQIQAARRFADAQIANYGQRLENLHGTGRTRFSNGLSVAMPNRPADDGSLRCQGALAKTPECLARDKLQGSPSLSGNNNRKDGADQDAPDPSAAGDADLAFWTAGLIDFGFNRAGTQRAGFRFTTGGVTLGADYRLSDRVTIGAGVGYGHDSTDIGGDGTRSTGDSYNFALYGSYRPQPALFIDGVAGYGTLNFDSRRWVGTAGDFALGSRNGTQAFASVTAGYEHRDKAWLVSPYGRFAVSNASLRSFTESGAGSYALTYFGQTVNTVSGTLGLRTEYTQPTRWGVLMPYARIEYQHDFTRQSQAGLAYADLVASGPAYYVSGTPFGSNRGQLGIGAKLNTGTMLFGLDYSMLVGVNMFQQGLRLWFSTSF</sequence>
<evidence type="ECO:0000256" key="2">
    <source>
        <dbReference type="SAM" id="SignalP"/>
    </source>
</evidence>
<dbReference type="PROSITE" id="PS51208">
    <property type="entry name" value="AUTOTRANSPORTER"/>
    <property type="match status" value="1"/>
</dbReference>
<comment type="caution">
    <text evidence="4">The sequence shown here is derived from an EMBL/GenBank/DDBJ whole genome shotgun (WGS) entry which is preliminary data.</text>
</comment>
<feature type="chain" id="PRO_5032473087" evidence="2">
    <location>
        <begin position="29"/>
        <end position="2168"/>
    </location>
</feature>
<gene>
    <name evidence="4" type="ORF">HGR00_19120</name>
</gene>
<dbReference type="SMART" id="SM00869">
    <property type="entry name" value="Autotransporter"/>
    <property type="match status" value="1"/>
</dbReference>
<evidence type="ECO:0000313" key="5">
    <source>
        <dbReference type="Proteomes" id="UP000575469"/>
    </source>
</evidence>
<dbReference type="InterPro" id="IPR036709">
    <property type="entry name" value="Autotransporte_beta_dom_sf"/>
</dbReference>
<evidence type="ECO:0000259" key="3">
    <source>
        <dbReference type="PROSITE" id="PS51208"/>
    </source>
</evidence>